<sequence>VLISRLWLDSFLRLTVASVRSFETKASVQSFDQGSAYSSASGSASYNRLCIRAIN</sequence>
<keyword evidence="2" id="KW-1185">Reference proteome</keyword>
<dbReference type="Proteomes" id="UP000250078">
    <property type="component" value="Unassembled WGS sequence"/>
</dbReference>
<proteinExistence type="predicted"/>
<evidence type="ECO:0000313" key="2">
    <source>
        <dbReference type="Proteomes" id="UP000250078"/>
    </source>
</evidence>
<dbReference type="EMBL" id="KV748245">
    <property type="protein sequence ID" value="OCK88234.1"/>
    <property type="molecule type" value="Genomic_DNA"/>
</dbReference>
<accession>A0ACC8EPD6</accession>
<feature type="non-terminal residue" evidence="1">
    <location>
        <position position="1"/>
    </location>
</feature>
<reference evidence="1 2" key="1">
    <citation type="journal article" date="2016" name="Nat. Commun.">
        <title>Ectomycorrhizal ecology is imprinted in the genome of the dominant symbiotic fungus Cenococcum geophilum.</title>
        <authorList>
            <consortium name="DOE Joint Genome Institute"/>
            <person name="Peter M."/>
            <person name="Kohler A."/>
            <person name="Ohm R.A."/>
            <person name="Kuo A."/>
            <person name="Krutzmann J."/>
            <person name="Morin E."/>
            <person name="Arend M."/>
            <person name="Barry K.W."/>
            <person name="Binder M."/>
            <person name="Choi C."/>
            <person name="Clum A."/>
            <person name="Copeland A."/>
            <person name="Grisel N."/>
            <person name="Haridas S."/>
            <person name="Kipfer T."/>
            <person name="LaButti K."/>
            <person name="Lindquist E."/>
            <person name="Lipzen A."/>
            <person name="Maire R."/>
            <person name="Meier B."/>
            <person name="Mihaltcheva S."/>
            <person name="Molinier V."/>
            <person name="Murat C."/>
            <person name="Poggeler S."/>
            <person name="Quandt C.A."/>
            <person name="Sperisen C."/>
            <person name="Tritt A."/>
            <person name="Tisserant E."/>
            <person name="Crous P.W."/>
            <person name="Henrissat B."/>
            <person name="Nehls U."/>
            <person name="Egli S."/>
            <person name="Spatafora J.W."/>
            <person name="Grigoriev I.V."/>
            <person name="Martin F.M."/>
        </authorList>
    </citation>
    <scope>NUCLEOTIDE SEQUENCE [LARGE SCALE GENOMIC DNA]</scope>
    <source>
        <strain evidence="1 2">1.58</strain>
    </source>
</reference>
<name>A0ACC8EPD6_9PEZI</name>
<gene>
    <name evidence="1" type="ORF">K441DRAFT_669361</name>
</gene>
<organism evidence="1 2">
    <name type="scientific">Cenococcum geophilum 1.58</name>
    <dbReference type="NCBI Taxonomy" id="794803"/>
    <lineage>
        <taxon>Eukaryota</taxon>
        <taxon>Fungi</taxon>
        <taxon>Dikarya</taxon>
        <taxon>Ascomycota</taxon>
        <taxon>Pezizomycotina</taxon>
        <taxon>Dothideomycetes</taxon>
        <taxon>Pleosporomycetidae</taxon>
        <taxon>Gloniales</taxon>
        <taxon>Gloniaceae</taxon>
        <taxon>Cenococcum</taxon>
    </lineage>
</organism>
<evidence type="ECO:0000313" key="1">
    <source>
        <dbReference type="EMBL" id="OCK88234.1"/>
    </source>
</evidence>
<protein>
    <submittedName>
        <fullName evidence="1">Uncharacterized protein</fullName>
    </submittedName>
</protein>